<dbReference type="SUPFAM" id="SSF75217">
    <property type="entry name" value="alpha/beta knot"/>
    <property type="match status" value="1"/>
</dbReference>
<feature type="binding site" evidence="5">
    <location>
        <position position="104"/>
    </location>
    <ligand>
        <name>S-adenosyl-L-methionine</name>
        <dbReference type="ChEBI" id="CHEBI:59789"/>
    </ligand>
</feature>
<dbReference type="Proteomes" id="UP000009144">
    <property type="component" value="Chromosome"/>
</dbReference>
<dbReference type="OrthoDB" id="9806643at2"/>
<protein>
    <recommendedName>
        <fullName evidence="5">Ribosomal RNA large subunit methyltransferase H</fullName>
        <ecNumber evidence="5">2.1.1.177</ecNumber>
    </recommendedName>
    <alternativeName>
        <fullName evidence="5">23S rRNA (pseudouridine1915-N3)-methyltransferase</fullName>
    </alternativeName>
    <alternativeName>
        <fullName evidence="5">23S rRNA m3Psi1915 methyltransferase</fullName>
    </alternativeName>
    <alternativeName>
        <fullName evidence="5">rRNA (pseudouridine-N3-)-methyltransferase RlmH</fullName>
    </alternativeName>
</protein>
<keyword evidence="5" id="KW-0698">rRNA processing</keyword>
<dbReference type="NCBIfam" id="NF000986">
    <property type="entry name" value="PRK00103.1-4"/>
    <property type="match status" value="1"/>
</dbReference>
<evidence type="ECO:0000256" key="5">
    <source>
        <dbReference type="HAMAP-Rule" id="MF_00658"/>
    </source>
</evidence>
<dbReference type="AlphaFoldDB" id="I1XIA0"/>
<dbReference type="KEGG" id="mej:Q7A_1282"/>
<gene>
    <name evidence="5" type="primary">rlmH</name>
    <name evidence="6" type="ordered locus">Q7A_1282</name>
</gene>
<name>I1XIA0_METNJ</name>
<keyword evidence="3 5" id="KW-0949">S-adenosyl-L-methionine</keyword>
<reference evidence="6 7" key="2">
    <citation type="journal article" date="2013" name="Int. J. Syst. Evol. Microbiol.">
        <title>Methylophaga nitratireducenticrescens sp. nov. and Methylophaga frappieri sp. nov., isolated from the biofilm of the methanol-fed denitrification system treating the seawater at the Montreal Biodome.</title>
        <authorList>
            <person name="Villeneuve C."/>
            <person name="Martineau C."/>
            <person name="Mauffrey F."/>
            <person name="Villemur R."/>
        </authorList>
    </citation>
    <scope>NUCLEOTIDE SEQUENCE [LARGE SCALE GENOMIC DNA]</scope>
    <source>
        <strain evidence="6 7">JAM1</strain>
    </source>
</reference>
<dbReference type="Gene3D" id="3.40.1280.10">
    <property type="match status" value="1"/>
</dbReference>
<dbReference type="PANTHER" id="PTHR33603:SF1">
    <property type="entry name" value="RIBOSOMAL RNA LARGE SUBUNIT METHYLTRANSFERASE H"/>
    <property type="match status" value="1"/>
</dbReference>
<evidence type="ECO:0000256" key="4">
    <source>
        <dbReference type="ARBA" id="ARBA00038303"/>
    </source>
</evidence>
<comment type="similarity">
    <text evidence="4 5">Belongs to the RNA methyltransferase RlmH family.</text>
</comment>
<dbReference type="CDD" id="cd18081">
    <property type="entry name" value="RlmH-like"/>
    <property type="match status" value="1"/>
</dbReference>
<evidence type="ECO:0000256" key="1">
    <source>
        <dbReference type="ARBA" id="ARBA00022603"/>
    </source>
</evidence>
<dbReference type="InterPro" id="IPR029028">
    <property type="entry name" value="Alpha/beta_knot_MTases"/>
</dbReference>
<organism evidence="6 7">
    <name type="scientific">Methylophaga nitratireducenticrescens</name>
    <dbReference type="NCBI Taxonomy" id="754476"/>
    <lineage>
        <taxon>Bacteria</taxon>
        <taxon>Pseudomonadati</taxon>
        <taxon>Pseudomonadota</taxon>
        <taxon>Gammaproteobacteria</taxon>
        <taxon>Thiotrichales</taxon>
        <taxon>Piscirickettsiaceae</taxon>
        <taxon>Methylophaga</taxon>
    </lineage>
</organism>
<keyword evidence="5" id="KW-0963">Cytoplasm</keyword>
<dbReference type="STRING" id="754476.Q7A_1282"/>
<keyword evidence="2 5" id="KW-0808">Transferase</keyword>
<evidence type="ECO:0000313" key="7">
    <source>
        <dbReference type="Proteomes" id="UP000009144"/>
    </source>
</evidence>
<evidence type="ECO:0000256" key="3">
    <source>
        <dbReference type="ARBA" id="ARBA00022691"/>
    </source>
</evidence>
<dbReference type="Pfam" id="PF02590">
    <property type="entry name" value="SPOUT_MTase"/>
    <property type="match status" value="1"/>
</dbReference>
<dbReference type="HAMAP" id="MF_00658">
    <property type="entry name" value="23SrRNA_methyltr_H"/>
    <property type="match status" value="1"/>
</dbReference>
<dbReference type="RefSeq" id="WP_014706492.1">
    <property type="nucleotide sequence ID" value="NC_017857.3"/>
</dbReference>
<dbReference type="EC" id="2.1.1.177" evidence="5"/>
<keyword evidence="7" id="KW-1185">Reference proteome</keyword>
<evidence type="ECO:0000313" key="6">
    <source>
        <dbReference type="EMBL" id="AFI84119.1"/>
    </source>
</evidence>
<dbReference type="HOGENOM" id="CLU_100552_1_0_6"/>
<feature type="binding site" evidence="5">
    <location>
        <begin position="123"/>
        <end position="128"/>
    </location>
    <ligand>
        <name>S-adenosyl-L-methionine</name>
        <dbReference type="ChEBI" id="CHEBI:59789"/>
    </ligand>
</feature>
<accession>I1XIA0</accession>
<dbReference type="GO" id="GO:0070038">
    <property type="term" value="F:rRNA (pseudouridine-N3-)-methyltransferase activity"/>
    <property type="evidence" value="ECO:0007669"/>
    <property type="project" value="UniProtKB-UniRule"/>
</dbReference>
<comment type="catalytic activity">
    <reaction evidence="5">
        <text>pseudouridine(1915) in 23S rRNA + S-adenosyl-L-methionine = N(3)-methylpseudouridine(1915) in 23S rRNA + S-adenosyl-L-homocysteine + H(+)</text>
        <dbReference type="Rhea" id="RHEA:42752"/>
        <dbReference type="Rhea" id="RHEA-COMP:10221"/>
        <dbReference type="Rhea" id="RHEA-COMP:10222"/>
        <dbReference type="ChEBI" id="CHEBI:15378"/>
        <dbReference type="ChEBI" id="CHEBI:57856"/>
        <dbReference type="ChEBI" id="CHEBI:59789"/>
        <dbReference type="ChEBI" id="CHEBI:65314"/>
        <dbReference type="ChEBI" id="CHEBI:74486"/>
        <dbReference type="EC" id="2.1.1.177"/>
    </reaction>
</comment>
<dbReference type="PANTHER" id="PTHR33603">
    <property type="entry name" value="METHYLTRANSFERASE"/>
    <property type="match status" value="1"/>
</dbReference>
<evidence type="ECO:0000256" key="2">
    <source>
        <dbReference type="ARBA" id="ARBA00022679"/>
    </source>
</evidence>
<comment type="function">
    <text evidence="5">Specifically methylates the pseudouridine at position 1915 (m3Psi1915) in 23S rRNA.</text>
</comment>
<comment type="subcellular location">
    <subcellularLocation>
        <location evidence="5">Cytoplasm</location>
    </subcellularLocation>
</comment>
<comment type="subunit">
    <text evidence="5">Homodimer.</text>
</comment>
<sequence>MKLNLLAVGQKMPQWVIEGYNEYARRMPRECQLNLQEIAPSKRGKSGSSGQWMQEEGKRIMTALPQNDYVIALEVGGRNWSTEQLAEQLKNWQASGRDVSLLIGGPDGLSDECQQRADQKWSLSNLTLPHPLVRIVVAEQLYRAWTVLQNHPYHRA</sequence>
<proteinExistence type="inferred from homology"/>
<keyword evidence="1 5" id="KW-0489">Methyltransferase</keyword>
<dbReference type="eggNOG" id="COG1576">
    <property type="taxonomic scope" value="Bacteria"/>
</dbReference>
<dbReference type="NCBIfam" id="TIGR00246">
    <property type="entry name" value="tRNA_RlmH_YbeA"/>
    <property type="match status" value="1"/>
</dbReference>
<feature type="binding site" evidence="5">
    <location>
        <position position="73"/>
    </location>
    <ligand>
        <name>S-adenosyl-L-methionine</name>
        <dbReference type="ChEBI" id="CHEBI:59789"/>
    </ligand>
</feature>
<dbReference type="GO" id="GO:0005737">
    <property type="term" value="C:cytoplasm"/>
    <property type="evidence" value="ECO:0007669"/>
    <property type="project" value="UniProtKB-SubCell"/>
</dbReference>
<dbReference type="InterPro" id="IPR003742">
    <property type="entry name" value="RlmH-like"/>
</dbReference>
<dbReference type="PATRIC" id="fig|754476.3.peg.1265"/>
<reference evidence="6 7" key="1">
    <citation type="journal article" date="2012" name="J. Bacteriol.">
        <title>Complete genome sequences of Methylophaga sp. strain JAM1 and Methylophaga sp. strain JAM7.</title>
        <authorList>
            <person name="Villeneuve C."/>
            <person name="Martineau C."/>
            <person name="Mauffrey F."/>
            <person name="Villemur R."/>
        </authorList>
    </citation>
    <scope>NUCLEOTIDE SEQUENCE [LARGE SCALE GENOMIC DNA]</scope>
    <source>
        <strain evidence="6 7">JAM1</strain>
    </source>
</reference>
<dbReference type="InterPro" id="IPR029026">
    <property type="entry name" value="tRNA_m1G_MTases_N"/>
</dbReference>
<dbReference type="EMBL" id="CP003390">
    <property type="protein sequence ID" value="AFI84119.1"/>
    <property type="molecule type" value="Genomic_DNA"/>
</dbReference>
<dbReference type="PIRSF" id="PIRSF004505">
    <property type="entry name" value="MT_bac"/>
    <property type="match status" value="1"/>
</dbReference>